<accession>A0A1H7WSN7</accession>
<evidence type="ECO:0000313" key="3">
    <source>
        <dbReference type="EMBL" id="MDP8173975.1"/>
    </source>
</evidence>
<sequence>MELPFNIIELLNIIDEKPIYLVAFASLHGFVFILLHIPIWLLKKIGIYDPNKNLGVFGTSIAFIIGIGWVLGFISQGLLFFMKVSGIKMLLIYLSMYLCIIFFVISNAMKLKSNFDINGN</sequence>
<reference evidence="4" key="2">
    <citation type="submission" date="2016-10" db="EMBL/GenBank/DDBJ databases">
        <authorList>
            <person name="de Groot N.N."/>
        </authorList>
    </citation>
    <scope>NUCLEOTIDE SEQUENCE [LARGE SCALE GENOMIC DNA]</scope>
    <source>
        <strain evidence="4">DSM 24204</strain>
    </source>
</reference>
<keyword evidence="6" id="KW-1185">Reference proteome</keyword>
<evidence type="ECO:0000313" key="2">
    <source>
        <dbReference type="EMBL" id="MDP8084963.1"/>
    </source>
</evidence>
<feature type="transmembrane region" description="Helical" evidence="1">
    <location>
        <begin position="54"/>
        <end position="74"/>
    </location>
</feature>
<organism evidence="4 5">
    <name type="scientific">Phocoenobacter skyensis</name>
    <dbReference type="NCBI Taxonomy" id="97481"/>
    <lineage>
        <taxon>Bacteria</taxon>
        <taxon>Pseudomonadati</taxon>
        <taxon>Pseudomonadota</taxon>
        <taxon>Gammaproteobacteria</taxon>
        <taxon>Pasteurellales</taxon>
        <taxon>Pasteurellaceae</taxon>
        <taxon>Phocoenobacter</taxon>
    </lineage>
</organism>
<keyword evidence="1" id="KW-1133">Transmembrane helix</keyword>
<proteinExistence type="predicted"/>
<evidence type="ECO:0000313" key="4">
    <source>
        <dbReference type="EMBL" id="SEM23917.1"/>
    </source>
</evidence>
<reference evidence="2 6" key="3">
    <citation type="journal article" date="2023" name="Front. Microbiol.">
        <title>Phylogeography and host specificity of Pasteurellaceae pathogenic to sea-farmed fish in the north-east Atlantic.</title>
        <authorList>
            <person name="Gulla S."/>
            <person name="Colquhoun D.J."/>
            <person name="Olsen A.B."/>
            <person name="Spilsberg B."/>
            <person name="Lagesen K."/>
            <person name="Aakesson C.P."/>
            <person name="Strom S."/>
            <person name="Manji F."/>
            <person name="Birkbeck T.H."/>
            <person name="Nilsen H.K."/>
        </authorList>
    </citation>
    <scope>NUCLEOTIDE SEQUENCE [LARGE SCALE GENOMIC DNA]</scope>
    <source>
        <strain evidence="2 6">VIO11850</strain>
    </source>
</reference>
<dbReference type="EMBL" id="JASAVS010000004">
    <property type="protein sequence ID" value="MDP8084963.1"/>
    <property type="molecule type" value="Genomic_DNA"/>
</dbReference>
<dbReference type="OrthoDB" id="1258938at2"/>
<reference evidence="3" key="4">
    <citation type="journal article" date="2023" name="Front. Microbiol.">
        <title>Phylogeography and host specificity of Pasteurellaceae pathogenic to sea-farmed fish in the north-east Atlantic.</title>
        <authorList>
            <person name="Gulla S."/>
            <person name="Colquhoun D.J."/>
            <person name="Olsen A.B."/>
            <person name="Spilsberg B."/>
            <person name="Lagesen K."/>
            <person name="Aakesson C.P."/>
            <person name="Strom S."/>
            <person name="Manji F."/>
            <person name="Birkbeck T.H."/>
            <person name="Nilsen H.K."/>
        </authorList>
    </citation>
    <scope>NUCLEOTIDE SEQUENCE</scope>
    <source>
        <strain evidence="3">98B1</strain>
    </source>
</reference>
<dbReference type="AlphaFoldDB" id="A0A1H7WSN7"/>
<dbReference type="Proteomes" id="UP000198883">
    <property type="component" value="Unassembled WGS sequence"/>
</dbReference>
<feature type="transmembrane region" description="Helical" evidence="1">
    <location>
        <begin position="20"/>
        <end position="42"/>
    </location>
</feature>
<dbReference type="Proteomes" id="UP001231736">
    <property type="component" value="Unassembled WGS sequence"/>
</dbReference>
<reference evidence="5" key="1">
    <citation type="submission" date="2016-10" db="EMBL/GenBank/DDBJ databases">
        <authorList>
            <person name="Varghese N."/>
            <person name="Submissions S."/>
        </authorList>
    </citation>
    <scope>NUCLEOTIDE SEQUENCE [LARGE SCALE GENOMIC DNA]</scope>
    <source>
        <strain evidence="5">DSM 24204</strain>
    </source>
</reference>
<dbReference type="GeneID" id="83545452"/>
<keyword evidence="1" id="KW-0472">Membrane</keyword>
<dbReference type="EMBL" id="JASAYT010000002">
    <property type="protein sequence ID" value="MDP8173975.1"/>
    <property type="molecule type" value="Genomic_DNA"/>
</dbReference>
<keyword evidence="1" id="KW-0812">Transmembrane</keyword>
<dbReference type="STRING" id="97481.SAMN05444853_10967"/>
<gene>
    <name evidence="2" type="ORF">QJT92_03330</name>
    <name evidence="3" type="ORF">QJU97_00655</name>
    <name evidence="4" type="ORF">SAMN05444853_10967</name>
</gene>
<dbReference type="EMBL" id="FOBN01000009">
    <property type="protein sequence ID" value="SEM23917.1"/>
    <property type="molecule type" value="Genomic_DNA"/>
</dbReference>
<evidence type="ECO:0000313" key="6">
    <source>
        <dbReference type="Proteomes" id="UP001224812"/>
    </source>
</evidence>
<feature type="transmembrane region" description="Helical" evidence="1">
    <location>
        <begin position="86"/>
        <end position="105"/>
    </location>
</feature>
<protein>
    <submittedName>
        <fullName evidence="4">Uncharacterized protein</fullName>
    </submittedName>
</protein>
<evidence type="ECO:0000313" key="5">
    <source>
        <dbReference type="Proteomes" id="UP000198883"/>
    </source>
</evidence>
<name>A0A1H7WSN7_9PAST</name>
<evidence type="ECO:0000256" key="1">
    <source>
        <dbReference type="SAM" id="Phobius"/>
    </source>
</evidence>
<dbReference type="RefSeq" id="WP_090921437.1">
    <property type="nucleotide sequence ID" value="NZ_CP016180.1"/>
</dbReference>
<dbReference type="Proteomes" id="UP001224812">
    <property type="component" value="Unassembled WGS sequence"/>
</dbReference>